<organism evidence="2 3">
    <name type="scientific">Comamonas aquatica</name>
    <dbReference type="NCBI Taxonomy" id="225991"/>
    <lineage>
        <taxon>Bacteria</taxon>
        <taxon>Pseudomonadati</taxon>
        <taxon>Pseudomonadota</taxon>
        <taxon>Betaproteobacteria</taxon>
        <taxon>Burkholderiales</taxon>
        <taxon>Comamonadaceae</taxon>
        <taxon>Comamonas</taxon>
    </lineage>
</organism>
<gene>
    <name evidence="2" type="ORF">N5J23_04910</name>
</gene>
<sequence length="168" mass="18450">MRTINLPAIGSFIQDQGGYLGAILRGPAADGSEDFAVIVPEEEGAELKDVTWSDQYTKIEGADSKTDGAANTAAMVAAGLPLALHIRDLELHGFKDWYLPSAGELRALSANAPELFHHDDYYWSSTQYSRTSAWCQDFEYGSSSSYGDKFDELRARPVRKIPLSHFSA</sequence>
<reference evidence="2" key="1">
    <citation type="submission" date="2022-09" db="EMBL/GenBank/DDBJ databases">
        <title>Intensive care unit water sources are persistently colonized with multi-drug resistant bacteria and are the site of extensive horizontal gene transfer of antibiotic resistance genes.</title>
        <authorList>
            <person name="Diorio-Toth L."/>
        </authorList>
    </citation>
    <scope>NUCLEOTIDE SEQUENCE</scope>
    <source>
        <strain evidence="2">GD03686</strain>
    </source>
</reference>
<accession>A0AA42W2A9</accession>
<feature type="domain" description="Lcl C-terminal" evidence="1">
    <location>
        <begin position="51"/>
        <end position="159"/>
    </location>
</feature>
<dbReference type="AlphaFoldDB" id="A0AA42W2A9"/>
<dbReference type="Proteomes" id="UP001161294">
    <property type="component" value="Unassembled WGS sequence"/>
</dbReference>
<evidence type="ECO:0000313" key="3">
    <source>
        <dbReference type="Proteomes" id="UP001161294"/>
    </source>
</evidence>
<name>A0AA42W2A9_9BURK</name>
<proteinExistence type="predicted"/>
<evidence type="ECO:0000259" key="1">
    <source>
        <dbReference type="Pfam" id="PF07603"/>
    </source>
</evidence>
<protein>
    <submittedName>
        <fullName evidence="2">DUF1566 domain-containing protein</fullName>
    </submittedName>
</protein>
<dbReference type="RefSeq" id="WP_279852822.1">
    <property type="nucleotide sequence ID" value="NZ_JAOCIA010000005.1"/>
</dbReference>
<dbReference type="InterPro" id="IPR011460">
    <property type="entry name" value="Lcl_C"/>
</dbReference>
<dbReference type="Pfam" id="PF07603">
    <property type="entry name" value="Lcl_C"/>
    <property type="match status" value="1"/>
</dbReference>
<evidence type="ECO:0000313" key="2">
    <source>
        <dbReference type="EMBL" id="MDH2004894.1"/>
    </source>
</evidence>
<dbReference type="EMBL" id="JAOCJW010000006">
    <property type="protein sequence ID" value="MDH2004894.1"/>
    <property type="molecule type" value="Genomic_DNA"/>
</dbReference>
<comment type="caution">
    <text evidence="2">The sequence shown here is derived from an EMBL/GenBank/DDBJ whole genome shotgun (WGS) entry which is preliminary data.</text>
</comment>